<feature type="region of interest" description="Disordered" evidence="1">
    <location>
        <begin position="1"/>
        <end position="28"/>
    </location>
</feature>
<dbReference type="PANTHER" id="PTHR33326">
    <property type="entry name" value="OS05G0543800 PROTEIN"/>
    <property type="match status" value="1"/>
</dbReference>
<dbReference type="Proteomes" id="UP000006591">
    <property type="component" value="Chromosome 11"/>
</dbReference>
<dbReference type="Pfam" id="PF12274">
    <property type="entry name" value="DUF3615"/>
    <property type="match status" value="1"/>
</dbReference>
<dbReference type="InterPro" id="IPR022059">
    <property type="entry name" value="DUF3615"/>
</dbReference>
<feature type="compositionally biased region" description="Gly residues" evidence="1">
    <location>
        <begin position="1"/>
        <end position="17"/>
    </location>
</feature>
<sequence length="378" mass="42654">MDRDAGGGGGGGGGDPATGGPAEFPGEAKITLRPDFLLLQAAPLQAAARKSKRYAIQQSILYKEHKRQSRHQLRGAQPSTSQKPRHAEAGSKTHVRQSVLYSERKRQPRHERGGTQPPTLLTASEHDSTTVEPSRLKEASPSLSDELRELEEYRKTHTFSSFEDAIHYVLSVHPRTLSGLPVTEDDHHDGEAFELTTPAQSVPVQVPTSEASVDVVQNGNKWMGEEVMTAFEKYVEERDYLKGIEYKLDELCHQCLNVKNYNHIFHHFNFSVKTKTPGSTDWTSELYFAEVKTMFRQKVYFCWPLEPNENGHCNACKNQGMDDLKHPVIGAFDRGDNDTMFPYMYIGDDTACPYFWLSESDDEFPNRVLDDSDDDDII</sequence>
<feature type="compositionally biased region" description="Basic and acidic residues" evidence="1">
    <location>
        <begin position="124"/>
        <end position="138"/>
    </location>
</feature>
<dbReference type="AlphaFoldDB" id="A0A0E0J506"/>
<evidence type="ECO:0000313" key="3">
    <source>
        <dbReference type="EnsemblPlants" id="ONIVA11G21660.1"/>
    </source>
</evidence>
<evidence type="ECO:0000256" key="1">
    <source>
        <dbReference type="SAM" id="MobiDB-lite"/>
    </source>
</evidence>
<reference evidence="3" key="2">
    <citation type="submission" date="2018-04" db="EMBL/GenBank/DDBJ databases">
        <title>OnivRS2 (Oryza nivara Reference Sequence Version 2).</title>
        <authorList>
            <person name="Zhang J."/>
            <person name="Kudrna D."/>
            <person name="Lee S."/>
            <person name="Talag J."/>
            <person name="Rajasekar S."/>
            <person name="Welchert J."/>
            <person name="Hsing Y.-I."/>
            <person name="Wing R.A."/>
        </authorList>
    </citation>
    <scope>NUCLEOTIDE SEQUENCE [LARGE SCALE GENOMIC DNA]</scope>
    <source>
        <strain evidence="3">SL10</strain>
    </source>
</reference>
<feature type="region of interest" description="Disordered" evidence="1">
    <location>
        <begin position="62"/>
        <end position="143"/>
    </location>
</feature>
<evidence type="ECO:0000259" key="2">
    <source>
        <dbReference type="Pfam" id="PF12274"/>
    </source>
</evidence>
<feature type="domain" description="DUF3615" evidence="2">
    <location>
        <begin position="228"/>
        <end position="327"/>
    </location>
</feature>
<dbReference type="OMA" id="MYIGDDT"/>
<proteinExistence type="predicted"/>
<organism evidence="3">
    <name type="scientific">Oryza nivara</name>
    <name type="common">Indian wild rice</name>
    <name type="synonym">Oryza sativa f. spontanea</name>
    <dbReference type="NCBI Taxonomy" id="4536"/>
    <lineage>
        <taxon>Eukaryota</taxon>
        <taxon>Viridiplantae</taxon>
        <taxon>Streptophyta</taxon>
        <taxon>Embryophyta</taxon>
        <taxon>Tracheophyta</taxon>
        <taxon>Spermatophyta</taxon>
        <taxon>Magnoliopsida</taxon>
        <taxon>Liliopsida</taxon>
        <taxon>Poales</taxon>
        <taxon>Poaceae</taxon>
        <taxon>BOP clade</taxon>
        <taxon>Oryzoideae</taxon>
        <taxon>Oryzeae</taxon>
        <taxon>Oryzinae</taxon>
        <taxon>Oryza</taxon>
    </lineage>
</organism>
<name>A0A0E0J506_ORYNI</name>
<dbReference type="EnsemblPlants" id="ONIVA11G21660.1">
    <property type="protein sequence ID" value="ONIVA11G21660.1"/>
    <property type="gene ID" value="ONIVA11G21660"/>
</dbReference>
<dbReference type="PANTHER" id="PTHR33326:SF14">
    <property type="entry name" value="EXPRESSED PROTEIN"/>
    <property type="match status" value="1"/>
</dbReference>
<reference evidence="3" key="1">
    <citation type="submission" date="2015-04" db="UniProtKB">
        <authorList>
            <consortium name="EnsemblPlants"/>
        </authorList>
    </citation>
    <scope>IDENTIFICATION</scope>
    <source>
        <strain evidence="3">SL10</strain>
    </source>
</reference>
<evidence type="ECO:0000313" key="4">
    <source>
        <dbReference type="Proteomes" id="UP000006591"/>
    </source>
</evidence>
<dbReference type="Gramene" id="ONIVA11G21660.1">
    <property type="protein sequence ID" value="ONIVA11G21660.1"/>
    <property type="gene ID" value="ONIVA11G21660"/>
</dbReference>
<protein>
    <recommendedName>
        <fullName evidence="2">DUF3615 domain-containing protein</fullName>
    </recommendedName>
</protein>
<feature type="compositionally biased region" description="Basic residues" evidence="1">
    <location>
        <begin position="64"/>
        <end position="73"/>
    </location>
</feature>
<dbReference type="HOGENOM" id="CLU_732339_0_0_1"/>
<keyword evidence="4" id="KW-1185">Reference proteome</keyword>
<feature type="compositionally biased region" description="Basic and acidic residues" evidence="1">
    <location>
        <begin position="102"/>
        <end position="113"/>
    </location>
</feature>
<accession>A0A0E0J506</accession>